<accession>A0AAN8WNT4</accession>
<evidence type="ECO:0000313" key="1">
    <source>
        <dbReference type="EMBL" id="KAK7069481.1"/>
    </source>
</evidence>
<keyword evidence="2" id="KW-1185">Reference proteome</keyword>
<gene>
    <name evidence="1" type="ORF">SK128_004409</name>
</gene>
<reference evidence="1 2" key="1">
    <citation type="submission" date="2023-11" db="EMBL/GenBank/DDBJ databases">
        <title>Halocaridina rubra genome assembly.</title>
        <authorList>
            <person name="Smith C."/>
        </authorList>
    </citation>
    <scope>NUCLEOTIDE SEQUENCE [LARGE SCALE GENOMIC DNA]</scope>
    <source>
        <strain evidence="1">EP-1</strain>
        <tissue evidence="1">Whole</tissue>
    </source>
</reference>
<proteinExistence type="predicted"/>
<organism evidence="1 2">
    <name type="scientific">Halocaridina rubra</name>
    <name type="common">Hawaiian red shrimp</name>
    <dbReference type="NCBI Taxonomy" id="373956"/>
    <lineage>
        <taxon>Eukaryota</taxon>
        <taxon>Metazoa</taxon>
        <taxon>Ecdysozoa</taxon>
        <taxon>Arthropoda</taxon>
        <taxon>Crustacea</taxon>
        <taxon>Multicrustacea</taxon>
        <taxon>Malacostraca</taxon>
        <taxon>Eumalacostraca</taxon>
        <taxon>Eucarida</taxon>
        <taxon>Decapoda</taxon>
        <taxon>Pleocyemata</taxon>
        <taxon>Caridea</taxon>
        <taxon>Atyoidea</taxon>
        <taxon>Atyidae</taxon>
        <taxon>Halocaridina</taxon>
    </lineage>
</organism>
<dbReference type="EMBL" id="JAXCGZ010016279">
    <property type="protein sequence ID" value="KAK7069481.1"/>
    <property type="molecule type" value="Genomic_DNA"/>
</dbReference>
<sequence>MTMVLRGSFLRLARSVHRATKAHRCYSQQAPRITTHYSIVPRETDERWAGEYLTLIFSENLTVAYMINIE</sequence>
<dbReference type="AlphaFoldDB" id="A0AAN8WNT4"/>
<dbReference type="Proteomes" id="UP001381693">
    <property type="component" value="Unassembled WGS sequence"/>
</dbReference>
<evidence type="ECO:0000313" key="2">
    <source>
        <dbReference type="Proteomes" id="UP001381693"/>
    </source>
</evidence>
<protein>
    <submittedName>
        <fullName evidence="1">Uncharacterized protein</fullName>
    </submittedName>
</protein>
<comment type="caution">
    <text evidence="1">The sequence shown here is derived from an EMBL/GenBank/DDBJ whole genome shotgun (WGS) entry which is preliminary data.</text>
</comment>
<name>A0AAN8WNT4_HALRR</name>